<accession>A0A7D6CHH7</accession>
<dbReference type="GO" id="GO:0003677">
    <property type="term" value="F:DNA binding"/>
    <property type="evidence" value="ECO:0007669"/>
    <property type="project" value="InterPro"/>
</dbReference>
<dbReference type="PROSITE" id="PS50943">
    <property type="entry name" value="HTH_CROC1"/>
    <property type="match status" value="1"/>
</dbReference>
<dbReference type="InterPro" id="IPR001387">
    <property type="entry name" value="Cro/C1-type_HTH"/>
</dbReference>
<dbReference type="InterPro" id="IPR043917">
    <property type="entry name" value="DUF5753"/>
</dbReference>
<reference evidence="2" key="1">
    <citation type="submission" date="2020-08" db="EMBL/GenBank/DDBJ databases">
        <title>A bifunctional nitrone conjugated secondary metabolite targeting the ribosome.</title>
        <authorList>
            <person name="Limbrick E.M."/>
            <person name="Graf M."/>
            <person name="Derewacz D.K."/>
            <person name="Nguyen F."/>
            <person name="Spraggins J.M."/>
            <person name="Wieland M."/>
            <person name="Ynigez-Gutierrez A.E."/>
            <person name="Reisman B.J."/>
            <person name="Zinshteyn B."/>
            <person name="McCulloch K."/>
            <person name="Iverson T.M."/>
            <person name="Green R."/>
            <person name="Wilson D.N."/>
            <person name="Bachmann B.O."/>
        </authorList>
    </citation>
    <scope>NUCLEOTIDE SEQUENCE</scope>
    <source>
        <strain evidence="2">Africana</strain>
    </source>
</reference>
<organism evidence="2">
    <name type="scientific">Micromonospora carbonacea</name>
    <dbReference type="NCBI Taxonomy" id="47853"/>
    <lineage>
        <taxon>Bacteria</taxon>
        <taxon>Bacillati</taxon>
        <taxon>Actinomycetota</taxon>
        <taxon>Actinomycetes</taxon>
        <taxon>Micromonosporales</taxon>
        <taxon>Micromonosporaceae</taxon>
        <taxon>Micromonospora</taxon>
    </lineage>
</organism>
<dbReference type="Pfam" id="PF19054">
    <property type="entry name" value="DUF5753"/>
    <property type="match status" value="1"/>
</dbReference>
<protein>
    <submittedName>
        <fullName evidence="2">Helix-turn-helix domain-containing protein</fullName>
    </submittedName>
</protein>
<evidence type="ECO:0000259" key="1">
    <source>
        <dbReference type="PROSITE" id="PS50943"/>
    </source>
</evidence>
<evidence type="ECO:0000313" key="2">
    <source>
        <dbReference type="EMBL" id="QLK01557.1"/>
    </source>
</evidence>
<dbReference type="SUPFAM" id="SSF47413">
    <property type="entry name" value="lambda repressor-like DNA-binding domains"/>
    <property type="match status" value="1"/>
</dbReference>
<dbReference type="Gene3D" id="1.10.260.40">
    <property type="entry name" value="lambda repressor-like DNA-binding domains"/>
    <property type="match status" value="1"/>
</dbReference>
<dbReference type="AlphaFoldDB" id="A0A7D6CHH7"/>
<dbReference type="Pfam" id="PF13560">
    <property type="entry name" value="HTH_31"/>
    <property type="match status" value="1"/>
</dbReference>
<proteinExistence type="predicted"/>
<dbReference type="InterPro" id="IPR010982">
    <property type="entry name" value="Lambda_DNA-bd_dom_sf"/>
</dbReference>
<dbReference type="EMBL" id="CP058905">
    <property type="protein sequence ID" value="QLK01557.1"/>
    <property type="molecule type" value="Genomic_DNA"/>
</dbReference>
<feature type="domain" description="HTH cro/C1-type" evidence="1">
    <location>
        <begin position="18"/>
        <end position="72"/>
    </location>
</feature>
<gene>
    <name evidence="2" type="ORF">HZU44_20010</name>
</gene>
<sequence>MAQVPSPTIRARRLRRELRRLRDRTGHTAEDVAKLLGWHRTKVIRFELGHSRVMPKDLPPLLDLYDASEEERESLTALLRQSRQKGWWSAYGDVLPDDYVGFEAEATSISAFESLYVPGLLQTEEYVRAIVKAGRSTADQDETDRRVAARLGRKALLSRDVPPRLWIVLDEAAVRRVVGGPKVMRAQLARLIEACELPTVEIQILPFAAGAHAAMGGPFTLLDYADPALDPTVVYLDHDSSTLLLEEERHVVRYRLMFDHLMAKALDPDESAGFLARVAEEFWTRTQGA</sequence>
<dbReference type="SMART" id="SM00530">
    <property type="entry name" value="HTH_XRE"/>
    <property type="match status" value="1"/>
</dbReference>
<name>A0A7D6CHH7_9ACTN</name>